<gene>
    <name evidence="2" type="ORF">Amon01_000212300</name>
</gene>
<dbReference type="GO" id="GO:0005634">
    <property type="term" value="C:nucleus"/>
    <property type="evidence" value="ECO:0007669"/>
    <property type="project" value="TreeGrafter"/>
</dbReference>
<comment type="caution">
    <text evidence="2">The sequence shown here is derived from an EMBL/GenBank/DDBJ whole genome shotgun (WGS) entry which is preliminary data.</text>
</comment>
<dbReference type="InterPro" id="IPR050517">
    <property type="entry name" value="DDR_Repair_Kinase"/>
</dbReference>
<evidence type="ECO:0000256" key="1">
    <source>
        <dbReference type="SAM" id="MobiDB-lite"/>
    </source>
</evidence>
<evidence type="ECO:0000313" key="2">
    <source>
        <dbReference type="EMBL" id="GMG21599.1"/>
    </source>
</evidence>
<reference evidence="2" key="1">
    <citation type="submission" date="2023-04" db="EMBL/GenBank/DDBJ databases">
        <title>Ambrosiozyma monospora NBRC 1965.</title>
        <authorList>
            <person name="Ichikawa N."/>
            <person name="Sato H."/>
            <person name="Tonouchi N."/>
        </authorList>
    </citation>
    <scope>NUCLEOTIDE SEQUENCE</scope>
    <source>
        <strain evidence="2">NBRC 1965</strain>
    </source>
</reference>
<dbReference type="Pfam" id="PF20175">
    <property type="entry name" value="Tra1_central"/>
    <property type="match status" value="1"/>
</dbReference>
<feature type="region of interest" description="Disordered" evidence="1">
    <location>
        <begin position="161"/>
        <end position="191"/>
    </location>
</feature>
<dbReference type="GO" id="GO:0006281">
    <property type="term" value="P:DNA repair"/>
    <property type="evidence" value="ECO:0007669"/>
    <property type="project" value="TreeGrafter"/>
</dbReference>
<dbReference type="AlphaFoldDB" id="A0A9W7DF43"/>
<accession>A0A9W7DF43</accession>
<dbReference type="EMBL" id="BSXU01000726">
    <property type="protein sequence ID" value="GMG21599.1"/>
    <property type="molecule type" value="Genomic_DNA"/>
</dbReference>
<dbReference type="Proteomes" id="UP001165063">
    <property type="component" value="Unassembled WGS sequence"/>
</dbReference>
<keyword evidence="3" id="KW-1185">Reference proteome</keyword>
<organism evidence="2 3">
    <name type="scientific">Ambrosiozyma monospora</name>
    <name type="common">Yeast</name>
    <name type="synonym">Endomycopsis monosporus</name>
    <dbReference type="NCBI Taxonomy" id="43982"/>
    <lineage>
        <taxon>Eukaryota</taxon>
        <taxon>Fungi</taxon>
        <taxon>Dikarya</taxon>
        <taxon>Ascomycota</taxon>
        <taxon>Saccharomycotina</taxon>
        <taxon>Pichiomycetes</taxon>
        <taxon>Pichiales</taxon>
        <taxon>Pichiaceae</taxon>
        <taxon>Ambrosiozyma</taxon>
    </lineage>
</organism>
<dbReference type="InterPro" id="IPR016024">
    <property type="entry name" value="ARM-type_fold"/>
</dbReference>
<evidence type="ECO:0000313" key="3">
    <source>
        <dbReference type="Proteomes" id="UP001165063"/>
    </source>
</evidence>
<dbReference type="GO" id="GO:0000124">
    <property type="term" value="C:SAGA complex"/>
    <property type="evidence" value="ECO:0007669"/>
    <property type="project" value="TreeGrafter"/>
</dbReference>
<dbReference type="InterPro" id="IPR011989">
    <property type="entry name" value="ARM-like"/>
</dbReference>
<feature type="compositionally biased region" description="Low complexity" evidence="1">
    <location>
        <begin position="165"/>
        <end position="180"/>
    </location>
</feature>
<dbReference type="Gene3D" id="1.25.10.10">
    <property type="entry name" value="Leucine-rich Repeat Variant"/>
    <property type="match status" value="1"/>
</dbReference>
<dbReference type="PANTHER" id="PTHR11139">
    <property type="entry name" value="ATAXIA TELANGIECTASIA MUTATED ATM -RELATED"/>
    <property type="match status" value="1"/>
</dbReference>
<dbReference type="PANTHER" id="PTHR11139:SF1">
    <property type="entry name" value="TRANSFORMATION_TRANSCRIPTION DOMAIN-ASSOCIATED PROTEIN"/>
    <property type="match status" value="1"/>
</dbReference>
<dbReference type="SUPFAM" id="SSF48371">
    <property type="entry name" value="ARM repeat"/>
    <property type="match status" value="1"/>
</dbReference>
<feature type="compositionally biased region" description="Polar residues" evidence="1">
    <location>
        <begin position="182"/>
        <end position="191"/>
    </location>
</feature>
<protein>
    <submittedName>
        <fullName evidence="2">Unnamed protein product</fullName>
    </submittedName>
</protein>
<dbReference type="GO" id="GO:0006355">
    <property type="term" value="P:regulation of DNA-templated transcription"/>
    <property type="evidence" value="ECO:0007669"/>
    <property type="project" value="TreeGrafter"/>
</dbReference>
<name>A0A9W7DF43_AMBMO</name>
<dbReference type="OrthoDB" id="5570127at2759"/>
<dbReference type="InterPro" id="IPR046807">
    <property type="entry name" value="Tra1_central"/>
</dbReference>
<sequence>MSGHSEHLDTFVARLEDQSSDYSTKHSVLSELCDTLETYHGVQEYEQFLKIVFPLVLKQLQSVPISFVSNSPEQKLRYLILDIIHRLPTNETFQPYALDLIEPLKNIIKEDNEDNGIQSMKIISSFHKAYKSVLADQVNEFIEVLQCIYKNIPQVVEEQFGGKDTTSQSQPSQSSTSPPTTEFPQDESTTSRSLFKATHSFKLIAECPITMVSLYSSHKEIIDTAVPKFIPNVVELLRLQASQQREAHAAAAAKGEYVTSVSPEIKNRALYGEFILGQVKAASFLAYIFSRRSATAALEPYHNEIPDLIIRLLQDCPSELAAARRELLHATRHILSTDFRKLFLPKIDMLFDDRVIIGDGLTAYETLRPLAYSIVADFIHVNAQLSPQLIRKSVERYCMHLQDNTLAQTVDIMSAKLLLNLVDRITKMENKSEARQLFLIMIDSFGKRFKSLNSQFDDIIKQHEQFINEKKQQREQTITWRKEAEELTGKAPDGFEDDPISAFPSLAATSKPTATKVSEVQDMDIDDKFDDISIHSLWREFPIRTSQNTPQDPLESSRHLFRTLMTFLKSICMGFRSCNPPPPNDFNPKEWDECARITCNEELNIFKNLYAECIYGLRFFQSSKPLVISSALKQTFDITGPNLPITSSKEEKDLMEIFATMFIYIEPAAFNEIVQSQLEMTFEATLKNAALLHIPQFFLASEITTSNYSGILIIFVMSKLHELGEMDIVKSNILIRLFKLCFMSVNLFPTNNEGVILPHLNKMILKSLEYTTTAQEPIVYFYLIRTLFRSIGGGRFEALYKEILPLLQVLLESLNRLIQTARKPQERDIYVELCLTVPVRLSVLVPYLSYLMRPLVYALNSSQELISQGLRTLELCVDNLTAEYFDPIIEPVIEDVMKALWKHLRPLPYYHLHSHTTLRILGKCGSHF</sequence>
<proteinExistence type="predicted"/>
<dbReference type="GO" id="GO:0035267">
    <property type="term" value="C:NuA4 histone acetyltransferase complex"/>
    <property type="evidence" value="ECO:0007669"/>
    <property type="project" value="TreeGrafter"/>
</dbReference>